<dbReference type="InterPro" id="IPR009057">
    <property type="entry name" value="Homeodomain-like_sf"/>
</dbReference>
<feature type="region of interest" description="Disordered" evidence="3">
    <location>
        <begin position="313"/>
        <end position="368"/>
    </location>
</feature>
<reference evidence="6" key="1">
    <citation type="submission" date="2016-06" db="EMBL/GenBank/DDBJ databases">
        <authorList>
            <person name="Varghese N."/>
            <person name="Submissions Spin"/>
        </authorList>
    </citation>
    <scope>NUCLEOTIDE SEQUENCE [LARGE SCALE GENOMIC DNA]</scope>
    <source>
        <strain evidence="6">DSM 43817</strain>
    </source>
</reference>
<dbReference type="AlphaFoldDB" id="A0A1C6SDL1"/>
<dbReference type="InterPro" id="IPR029062">
    <property type="entry name" value="Class_I_gatase-like"/>
</dbReference>
<keyword evidence="6" id="KW-1185">Reference proteome</keyword>
<dbReference type="SUPFAM" id="SSF46689">
    <property type="entry name" value="Homeodomain-like"/>
    <property type="match status" value="2"/>
</dbReference>
<protein>
    <submittedName>
        <fullName evidence="5">Transcriptional regulator GlxA family, contains an amidase domain and an AraC-type DNA-binding HTH domain</fullName>
    </submittedName>
</protein>
<name>A0A1C6SDL1_9ACTN</name>
<evidence type="ECO:0000256" key="3">
    <source>
        <dbReference type="SAM" id="MobiDB-lite"/>
    </source>
</evidence>
<evidence type="ECO:0000256" key="1">
    <source>
        <dbReference type="ARBA" id="ARBA00023015"/>
    </source>
</evidence>
<evidence type="ECO:0000259" key="4">
    <source>
        <dbReference type="PROSITE" id="PS01124"/>
    </source>
</evidence>
<dbReference type="Gene3D" id="1.10.10.60">
    <property type="entry name" value="Homeodomain-like"/>
    <property type="match status" value="1"/>
</dbReference>
<dbReference type="Pfam" id="PF01965">
    <property type="entry name" value="DJ-1_PfpI"/>
    <property type="match status" value="1"/>
</dbReference>
<evidence type="ECO:0000313" key="5">
    <source>
        <dbReference type="EMBL" id="SCL27547.1"/>
    </source>
</evidence>
<dbReference type="InterPro" id="IPR002818">
    <property type="entry name" value="DJ-1/PfpI"/>
</dbReference>
<accession>A0A1C6SDL1</accession>
<dbReference type="Gene3D" id="3.40.50.880">
    <property type="match status" value="1"/>
</dbReference>
<dbReference type="OrthoDB" id="3992151at2"/>
<evidence type="ECO:0000256" key="2">
    <source>
        <dbReference type="ARBA" id="ARBA00023163"/>
    </source>
</evidence>
<dbReference type="EMBL" id="FMHW01000002">
    <property type="protein sequence ID" value="SCL27547.1"/>
    <property type="molecule type" value="Genomic_DNA"/>
</dbReference>
<keyword evidence="2" id="KW-0804">Transcription</keyword>
<dbReference type="GO" id="GO:0043565">
    <property type="term" value="F:sequence-specific DNA binding"/>
    <property type="evidence" value="ECO:0007669"/>
    <property type="project" value="InterPro"/>
</dbReference>
<feature type="domain" description="HTH araC/xylS-type" evidence="4">
    <location>
        <begin position="218"/>
        <end position="316"/>
    </location>
</feature>
<dbReference type="PROSITE" id="PS01124">
    <property type="entry name" value="HTH_ARAC_FAMILY_2"/>
    <property type="match status" value="1"/>
</dbReference>
<dbReference type="SMART" id="SM00342">
    <property type="entry name" value="HTH_ARAC"/>
    <property type="match status" value="1"/>
</dbReference>
<dbReference type="InterPro" id="IPR052158">
    <property type="entry name" value="INH-QAR"/>
</dbReference>
<proteinExistence type="predicted"/>
<feature type="compositionally biased region" description="Low complexity" evidence="3">
    <location>
        <begin position="320"/>
        <end position="329"/>
    </location>
</feature>
<dbReference type="STRING" id="145854.GA0074692_2369"/>
<dbReference type="Pfam" id="PF12833">
    <property type="entry name" value="HTH_18"/>
    <property type="match status" value="1"/>
</dbReference>
<keyword evidence="5" id="KW-0238">DNA-binding</keyword>
<dbReference type="InterPro" id="IPR018060">
    <property type="entry name" value="HTH_AraC"/>
</dbReference>
<dbReference type="GO" id="GO:0003700">
    <property type="term" value="F:DNA-binding transcription factor activity"/>
    <property type="evidence" value="ECO:0007669"/>
    <property type="project" value="InterPro"/>
</dbReference>
<sequence>MRERIVLIVGYDGAELIDIACVSSSLDLANRIGANPPYRSVLVTPGGQSITCDSGLQLQGQDSLERWQAPIDTVIVSGGLGHERAAANQLLVGHVRRLAALARRVASVCTGATVLAEAGLLANRRATSHWMYAEQLARRYPDVLVDPEPIYIRDGDVATSGGVTSALDLTLSFIEEDHGMTLARGVALGVVTYLQRPGTQAQLSMFLTRCSGDDLVVRRLSNHIAGHLTDDLGTAALARLSGVSERHLSRLFLTYLDTTPAQYVRQVRTEAAAHLLGSTTLPLLAVARRCGFGSTESLRQAFLARYAMPPARFRAERRTTAPAARRGPTPSGGFGTSDDDVSNPPVPVPPATAAGRPTGRGSPSSRRT</sequence>
<keyword evidence="1" id="KW-0805">Transcription regulation</keyword>
<dbReference type="RefSeq" id="WP_141725243.1">
    <property type="nucleotide sequence ID" value="NZ_FMHW01000002.1"/>
</dbReference>
<dbReference type="CDD" id="cd03137">
    <property type="entry name" value="GATase1_AraC_1"/>
    <property type="match status" value="1"/>
</dbReference>
<gene>
    <name evidence="5" type="ORF">GA0074692_2369</name>
</gene>
<evidence type="ECO:0000313" key="6">
    <source>
        <dbReference type="Proteomes" id="UP000198959"/>
    </source>
</evidence>
<dbReference type="SUPFAM" id="SSF52317">
    <property type="entry name" value="Class I glutamine amidotransferase-like"/>
    <property type="match status" value="1"/>
</dbReference>
<organism evidence="5 6">
    <name type="scientific">Micromonospora pallida</name>
    <dbReference type="NCBI Taxonomy" id="145854"/>
    <lineage>
        <taxon>Bacteria</taxon>
        <taxon>Bacillati</taxon>
        <taxon>Actinomycetota</taxon>
        <taxon>Actinomycetes</taxon>
        <taxon>Micromonosporales</taxon>
        <taxon>Micromonosporaceae</taxon>
        <taxon>Micromonospora</taxon>
    </lineage>
</organism>
<dbReference type="Proteomes" id="UP000198959">
    <property type="component" value="Unassembled WGS sequence"/>
</dbReference>
<feature type="compositionally biased region" description="Low complexity" evidence="3">
    <location>
        <begin position="351"/>
        <end position="368"/>
    </location>
</feature>
<dbReference type="PANTHER" id="PTHR43130:SF3">
    <property type="entry name" value="HTH-TYPE TRANSCRIPTIONAL REGULATOR RV1931C"/>
    <property type="match status" value="1"/>
</dbReference>
<dbReference type="PANTHER" id="PTHR43130">
    <property type="entry name" value="ARAC-FAMILY TRANSCRIPTIONAL REGULATOR"/>
    <property type="match status" value="1"/>
</dbReference>